<dbReference type="AlphaFoldDB" id="A0A9W8IIK3"/>
<dbReference type="EMBL" id="JANBUY010000411">
    <property type="protein sequence ID" value="KAJ2859255.1"/>
    <property type="molecule type" value="Genomic_DNA"/>
</dbReference>
<dbReference type="InterPro" id="IPR049470">
    <property type="entry name" value="TRM61_C"/>
</dbReference>
<keyword evidence="6" id="KW-0819">tRNA processing</keyword>
<dbReference type="SUPFAM" id="SSF53335">
    <property type="entry name" value="S-adenosyl-L-methionine-dependent methyltransferases"/>
    <property type="match status" value="1"/>
</dbReference>
<keyword evidence="5" id="KW-0949">S-adenosyl-L-methionine</keyword>
<evidence type="ECO:0000256" key="2">
    <source>
        <dbReference type="ARBA" id="ARBA00015963"/>
    </source>
</evidence>
<evidence type="ECO:0000256" key="1">
    <source>
        <dbReference type="ARBA" id="ARBA00012796"/>
    </source>
</evidence>
<name>A0A9W8IIK3_9FUNG</name>
<dbReference type="GO" id="GO:0005739">
    <property type="term" value="C:mitochondrion"/>
    <property type="evidence" value="ECO:0007669"/>
    <property type="project" value="TreeGrafter"/>
</dbReference>
<dbReference type="Pfam" id="PF08704">
    <property type="entry name" value="GCD14"/>
    <property type="match status" value="1"/>
</dbReference>
<proteinExistence type="predicted"/>
<dbReference type="CDD" id="cd02440">
    <property type="entry name" value="AdoMet_MTases"/>
    <property type="match status" value="1"/>
</dbReference>
<protein>
    <recommendedName>
        <fullName evidence="2">tRNA (adenine(58)-N(1))-methyltransferase catalytic subunit TRM61</fullName>
        <ecNumber evidence="1">2.1.1.220</ecNumber>
    </recommendedName>
    <alternativeName>
        <fullName evidence="7">tRNA(m1A58)-methyltransferase subunit TRM61</fullName>
    </alternativeName>
</protein>
<feature type="non-terminal residue" evidence="9">
    <location>
        <position position="326"/>
    </location>
</feature>
<dbReference type="PANTHER" id="PTHR12133">
    <property type="entry name" value="TRNA (ADENINE(58)-N(1))-METHYLTRANSFERASE"/>
    <property type="match status" value="1"/>
</dbReference>
<organism evidence="9 10">
    <name type="scientific">Coemansia aciculifera</name>
    <dbReference type="NCBI Taxonomy" id="417176"/>
    <lineage>
        <taxon>Eukaryota</taxon>
        <taxon>Fungi</taxon>
        <taxon>Fungi incertae sedis</taxon>
        <taxon>Zoopagomycota</taxon>
        <taxon>Kickxellomycotina</taxon>
        <taxon>Kickxellomycetes</taxon>
        <taxon>Kickxellales</taxon>
        <taxon>Kickxellaceae</taxon>
        <taxon>Coemansia</taxon>
    </lineage>
</organism>
<evidence type="ECO:0000256" key="4">
    <source>
        <dbReference type="ARBA" id="ARBA00022679"/>
    </source>
</evidence>
<accession>A0A9W8IIK3</accession>
<evidence type="ECO:0000256" key="3">
    <source>
        <dbReference type="ARBA" id="ARBA00022603"/>
    </source>
</evidence>
<keyword evidence="10" id="KW-1185">Reference proteome</keyword>
<feature type="domain" description="tRNA (adenine(58)-N(1))-methyltransferase catalytic subunit TRM61 C-terminal" evidence="8">
    <location>
        <begin position="58"/>
        <end position="247"/>
    </location>
</feature>
<dbReference type="GO" id="GO:0030488">
    <property type="term" value="P:tRNA methylation"/>
    <property type="evidence" value="ECO:0007669"/>
    <property type="project" value="InterPro"/>
</dbReference>
<evidence type="ECO:0000259" key="8">
    <source>
        <dbReference type="Pfam" id="PF08704"/>
    </source>
</evidence>
<comment type="caution">
    <text evidence="9">The sequence shown here is derived from an EMBL/GenBank/DDBJ whole genome shotgun (WGS) entry which is preliminary data.</text>
</comment>
<evidence type="ECO:0000256" key="6">
    <source>
        <dbReference type="ARBA" id="ARBA00022694"/>
    </source>
</evidence>
<dbReference type="EC" id="2.1.1.220" evidence="1"/>
<sequence length="326" mass="35934">LVRDCSRGGKTTLLGPLTPGRIHGSRIGNLHHADIIGVTSRDRVSTKTNSGSGGQFMIHQPTLEEYVLHCSRQCTPIYPKDASAIINMLDISAGDKILEAGTGNAGLTMHLARAGGMVYTVERSKERAVHAKQIVKEFRNGVLLPSISFHVGVLAETIDAIVQSVESQSFDGMVLDMPMPWTQLPSVFGCLKPDRYVVCYLPSMSQVIDLVRACQPWPLLVEDIVEVDWRKWDVRTTTIRNPDEASDEAVVCRPTHTPGGHTAFLVKLRKFSQFLAVTRINKPFNMAVNQAINEEPFIRYAERLKGLTLGDIPEGSDSFNVKLSAI</sequence>
<evidence type="ECO:0000313" key="9">
    <source>
        <dbReference type="EMBL" id="KAJ2859255.1"/>
    </source>
</evidence>
<dbReference type="Proteomes" id="UP001140074">
    <property type="component" value="Unassembled WGS sequence"/>
</dbReference>
<dbReference type="GO" id="GO:0031515">
    <property type="term" value="C:tRNA (m1A) methyltransferase complex"/>
    <property type="evidence" value="ECO:0007669"/>
    <property type="project" value="InterPro"/>
</dbReference>
<evidence type="ECO:0000256" key="7">
    <source>
        <dbReference type="ARBA" id="ARBA00033309"/>
    </source>
</evidence>
<keyword evidence="3" id="KW-0489">Methyltransferase</keyword>
<dbReference type="InterPro" id="IPR014816">
    <property type="entry name" value="tRNA_MeTrfase_Gcd14"/>
</dbReference>
<reference evidence="9" key="1">
    <citation type="submission" date="2022-07" db="EMBL/GenBank/DDBJ databases">
        <title>Phylogenomic reconstructions and comparative analyses of Kickxellomycotina fungi.</title>
        <authorList>
            <person name="Reynolds N.K."/>
            <person name="Stajich J.E."/>
            <person name="Barry K."/>
            <person name="Grigoriev I.V."/>
            <person name="Crous P."/>
            <person name="Smith M.E."/>
        </authorList>
    </citation>
    <scope>NUCLEOTIDE SEQUENCE</scope>
    <source>
        <strain evidence="9">RSA 476</strain>
    </source>
</reference>
<evidence type="ECO:0000256" key="5">
    <source>
        <dbReference type="ARBA" id="ARBA00022691"/>
    </source>
</evidence>
<dbReference type="PANTHER" id="PTHR12133:SF1">
    <property type="entry name" value="TRNA (ADENINE(58)-N(1))-METHYLTRANSFERASE, MITOCHONDRIAL"/>
    <property type="match status" value="1"/>
</dbReference>
<dbReference type="PROSITE" id="PS51620">
    <property type="entry name" value="SAM_TRM61"/>
    <property type="match status" value="1"/>
</dbReference>
<gene>
    <name evidence="9" type="ORF">GGH94_006207</name>
</gene>
<dbReference type="Gene3D" id="3.40.50.150">
    <property type="entry name" value="Vaccinia Virus protein VP39"/>
    <property type="match status" value="1"/>
</dbReference>
<dbReference type="InterPro" id="IPR029063">
    <property type="entry name" value="SAM-dependent_MTases_sf"/>
</dbReference>
<dbReference type="GO" id="GO:0160107">
    <property type="term" value="F:tRNA (adenine(58)-N1)-methyltransferase activity"/>
    <property type="evidence" value="ECO:0007669"/>
    <property type="project" value="UniProtKB-EC"/>
</dbReference>
<keyword evidence="4" id="KW-0808">Transferase</keyword>
<evidence type="ECO:0000313" key="10">
    <source>
        <dbReference type="Proteomes" id="UP001140074"/>
    </source>
</evidence>